<protein>
    <recommendedName>
        <fullName evidence="2">SPOR domain-containing protein</fullName>
    </recommendedName>
</protein>
<evidence type="ECO:0000313" key="3">
    <source>
        <dbReference type="EMBL" id="MBB4266646.1"/>
    </source>
</evidence>
<dbReference type="GO" id="GO:0042834">
    <property type="term" value="F:peptidoglycan binding"/>
    <property type="evidence" value="ECO:0007669"/>
    <property type="project" value="InterPro"/>
</dbReference>
<organism evidence="3 4">
    <name type="scientific">Roseospira visakhapatnamensis</name>
    <dbReference type="NCBI Taxonomy" id="390880"/>
    <lineage>
        <taxon>Bacteria</taxon>
        <taxon>Pseudomonadati</taxon>
        <taxon>Pseudomonadota</taxon>
        <taxon>Alphaproteobacteria</taxon>
        <taxon>Rhodospirillales</taxon>
        <taxon>Rhodospirillaceae</taxon>
        <taxon>Roseospira</taxon>
    </lineage>
</organism>
<dbReference type="InterPro" id="IPR036680">
    <property type="entry name" value="SPOR-like_sf"/>
</dbReference>
<feature type="compositionally biased region" description="Low complexity" evidence="1">
    <location>
        <begin position="305"/>
        <end position="318"/>
    </location>
</feature>
<evidence type="ECO:0000256" key="1">
    <source>
        <dbReference type="SAM" id="MobiDB-lite"/>
    </source>
</evidence>
<feature type="compositionally biased region" description="Low complexity" evidence="1">
    <location>
        <begin position="286"/>
        <end position="295"/>
    </location>
</feature>
<feature type="region of interest" description="Disordered" evidence="1">
    <location>
        <begin position="1"/>
        <end position="20"/>
    </location>
</feature>
<accession>A0A7W6WAM2</accession>
<evidence type="ECO:0000313" key="4">
    <source>
        <dbReference type="Proteomes" id="UP000554286"/>
    </source>
</evidence>
<gene>
    <name evidence="3" type="ORF">GGD89_002278</name>
</gene>
<reference evidence="3 4" key="1">
    <citation type="submission" date="2020-08" db="EMBL/GenBank/DDBJ databases">
        <title>Genome sequencing of Purple Non-Sulfur Bacteria from various extreme environments.</title>
        <authorList>
            <person name="Mayer M."/>
        </authorList>
    </citation>
    <scope>NUCLEOTIDE SEQUENCE [LARGE SCALE GENOMIC DNA]</scope>
    <source>
        <strain evidence="3 4">JA131</strain>
    </source>
</reference>
<keyword evidence="4" id="KW-1185">Reference proteome</keyword>
<proteinExistence type="predicted"/>
<dbReference type="EMBL" id="JACIGK010000015">
    <property type="protein sequence ID" value="MBB4266646.1"/>
    <property type="molecule type" value="Genomic_DNA"/>
</dbReference>
<dbReference type="PROSITE" id="PS51724">
    <property type="entry name" value="SPOR"/>
    <property type="match status" value="1"/>
</dbReference>
<comment type="caution">
    <text evidence="3">The sequence shown here is derived from an EMBL/GenBank/DDBJ whole genome shotgun (WGS) entry which is preliminary data.</text>
</comment>
<feature type="compositionally biased region" description="Pro residues" evidence="1">
    <location>
        <begin position="320"/>
        <end position="332"/>
    </location>
</feature>
<name>A0A7W6WAM2_9PROT</name>
<dbReference type="InterPro" id="IPR007730">
    <property type="entry name" value="SPOR-like_dom"/>
</dbReference>
<feature type="domain" description="SPOR" evidence="2">
    <location>
        <begin position="388"/>
        <end position="474"/>
    </location>
</feature>
<dbReference type="Gene3D" id="3.30.70.1070">
    <property type="entry name" value="Sporulation related repeat"/>
    <property type="match status" value="1"/>
</dbReference>
<dbReference type="AlphaFoldDB" id="A0A7W6WAM2"/>
<dbReference type="SUPFAM" id="SSF110997">
    <property type="entry name" value="Sporulation related repeat"/>
    <property type="match status" value="1"/>
</dbReference>
<dbReference type="RefSeq" id="WP_184045279.1">
    <property type="nucleotide sequence ID" value="NZ_JACIGK010000015.1"/>
</dbReference>
<dbReference type="Proteomes" id="UP000554286">
    <property type="component" value="Unassembled WGS sequence"/>
</dbReference>
<feature type="region of interest" description="Disordered" evidence="1">
    <location>
        <begin position="275"/>
        <end position="374"/>
    </location>
</feature>
<dbReference type="Pfam" id="PF05036">
    <property type="entry name" value="SPOR"/>
    <property type="match status" value="1"/>
</dbReference>
<feature type="compositionally biased region" description="Low complexity" evidence="1">
    <location>
        <begin position="352"/>
        <end position="374"/>
    </location>
</feature>
<sequence length="474" mass="47948">MRHARGINTQGVGPSARPARRSIGRKAVTMGLAVTGSLVLGACEGSGDAATDGAEGASAAPASAVSTVTASSTALGPAPLPVYSVGDTYVFDSPRETWTITQVTEEKVAWESDLGGTRQTTVDPLLPSLRSAAPEIGAVTRIITEKQGDLWPLVVGNETTFVVAAGMDQPPYSQSLRWSCRVVGTNLVTVPAGSFNAYKVACARSDGLRLNTYHAPAVGYFVRREVSTAENQGQARSLVAYKNGTGDRLIAARPPGPADMNPLNTAPRTAAEVRPLEPIGGGTGAGAASASSPGSAPSPAPSPALAPSSSPASADGGPRPLVPPHETPPQGTPPQGTQPAGEATAWPVQRTPRPAADAAAPASTPGAAMAPAPSSRVASAPVPAAAGAGAWSGAGVRLASFGSAAAADSGWATFRAAYPGLLGALSPRIEHVQIEGRGTFHRLYAGPFATKTEARALCGKISEMGQTCDVRTFN</sequence>
<evidence type="ECO:0000259" key="2">
    <source>
        <dbReference type="PROSITE" id="PS51724"/>
    </source>
</evidence>